<evidence type="ECO:0000259" key="7">
    <source>
        <dbReference type="SMART" id="SM00062"/>
    </source>
</evidence>
<dbReference type="FunFam" id="3.40.190.10:FF:000050">
    <property type="entry name" value="Sulfonate ABC transporter substrate-binding protein"/>
    <property type="match status" value="1"/>
</dbReference>
<keyword evidence="9" id="KW-1185">Reference proteome</keyword>
<evidence type="ECO:0000256" key="2">
    <source>
        <dbReference type="ARBA" id="ARBA00010742"/>
    </source>
</evidence>
<keyword evidence="4" id="KW-0732">Signal</keyword>
<dbReference type="Proteomes" id="UP000708298">
    <property type="component" value="Unassembled WGS sequence"/>
</dbReference>
<dbReference type="Pfam" id="PF09084">
    <property type="entry name" value="NMT1"/>
    <property type="match status" value="1"/>
</dbReference>
<accession>A0A963YS09</accession>
<comment type="subcellular location">
    <subcellularLocation>
        <location evidence="1">Periplasm</location>
    </subcellularLocation>
</comment>
<comment type="similarity">
    <text evidence="2">Belongs to the bacterial solute-binding protein SsuA/TauA family.</text>
</comment>
<dbReference type="InterPro" id="IPR006311">
    <property type="entry name" value="TAT_signal"/>
</dbReference>
<dbReference type="EMBL" id="JAESVB010000003">
    <property type="protein sequence ID" value="MCB8875360.1"/>
    <property type="molecule type" value="Genomic_DNA"/>
</dbReference>
<evidence type="ECO:0000256" key="5">
    <source>
        <dbReference type="ARBA" id="ARBA00055538"/>
    </source>
</evidence>
<dbReference type="SUPFAM" id="SSF53850">
    <property type="entry name" value="Periplasmic binding protein-like II"/>
    <property type="match status" value="1"/>
</dbReference>
<comment type="function">
    <text evidence="5">Part of a binding-protein-dependent transport system for aliphatic sulfonates. Putative binding protein.</text>
</comment>
<evidence type="ECO:0000256" key="4">
    <source>
        <dbReference type="ARBA" id="ARBA00022729"/>
    </source>
</evidence>
<dbReference type="PROSITE" id="PS51318">
    <property type="entry name" value="TAT"/>
    <property type="match status" value="1"/>
</dbReference>
<dbReference type="InterPro" id="IPR010067">
    <property type="entry name" value="ABC_SsuA_sub-bd"/>
</dbReference>
<name>A0A963YS09_9PROT</name>
<comment type="caution">
    <text evidence="8">The sequence shown here is derived from an EMBL/GenBank/DDBJ whole genome shotgun (WGS) entry which is preliminary data.</text>
</comment>
<dbReference type="InterPro" id="IPR015168">
    <property type="entry name" value="SsuA/THI5"/>
</dbReference>
<sequence>MTISRRRILQASGALLPALALGTEAQAGDRVLKVGYQKASVALSLLKAQGLLEKRLKPLGYGVSWAIFTSGPPILEALNDGAVDLAFTGEPPPIFAQAAGVPVVYAAATQPSPRSVAILVQPGSSVKTVADLRGKKVAVAKGSSANYLVVAAIRHAGLAWSDITPVYLQPSDGRVALQSGAVDAWAVWDPFEASAQVAGAKILTDGTGLMPNRAFYLSSHDFATQNAPALKAAIGAIQEIEAWEPKHVDQIATDLSKTIGVSPEILKVWFTRQKYGVEPVTPAIVADQQKIADTFAALHLIPRKIDVSQAVLG</sequence>
<reference evidence="8" key="2">
    <citation type="submission" date="2021-01" db="EMBL/GenBank/DDBJ databases">
        <authorList>
            <person name="Mieszkin S."/>
            <person name="Pouder E."/>
            <person name="Alain K."/>
        </authorList>
    </citation>
    <scope>NUCLEOTIDE SEQUENCE</scope>
    <source>
        <strain evidence="8">HW T2.11</strain>
    </source>
</reference>
<evidence type="ECO:0000313" key="8">
    <source>
        <dbReference type="EMBL" id="MCB8875360.1"/>
    </source>
</evidence>
<protein>
    <recommendedName>
        <fullName evidence="6">Putative aliphatic sulfonates-binding protein</fullName>
    </recommendedName>
</protein>
<reference evidence="8" key="1">
    <citation type="journal article" date="2021" name="Microorganisms">
        <title>Acidisoma silvae sp. nov. and Acidisomacellulosilytica sp. nov., Two Acidophilic Bacteria Isolated from Decaying Wood, Hydrolyzing Cellulose and Producing Poly-3-hydroxybutyrate.</title>
        <authorList>
            <person name="Mieszkin S."/>
            <person name="Pouder E."/>
            <person name="Uroz S."/>
            <person name="Simon-Colin C."/>
            <person name="Alain K."/>
        </authorList>
    </citation>
    <scope>NUCLEOTIDE SEQUENCE</scope>
    <source>
        <strain evidence="8">HW T2.11</strain>
    </source>
</reference>
<evidence type="ECO:0000256" key="1">
    <source>
        <dbReference type="ARBA" id="ARBA00004418"/>
    </source>
</evidence>
<dbReference type="PANTHER" id="PTHR30024:SF42">
    <property type="entry name" value="ALIPHATIC SULFONATES-BINDING PROTEIN-RELATED"/>
    <property type="match status" value="1"/>
</dbReference>
<dbReference type="GO" id="GO:0042597">
    <property type="term" value="C:periplasmic space"/>
    <property type="evidence" value="ECO:0007669"/>
    <property type="project" value="UniProtKB-SubCell"/>
</dbReference>
<evidence type="ECO:0000256" key="3">
    <source>
        <dbReference type="ARBA" id="ARBA00022448"/>
    </source>
</evidence>
<dbReference type="Gene3D" id="3.40.190.10">
    <property type="entry name" value="Periplasmic binding protein-like II"/>
    <property type="match status" value="2"/>
</dbReference>
<dbReference type="InterPro" id="IPR001638">
    <property type="entry name" value="Solute-binding_3/MltF_N"/>
</dbReference>
<dbReference type="NCBIfam" id="TIGR01728">
    <property type="entry name" value="SsuA_fam"/>
    <property type="match status" value="1"/>
</dbReference>
<evidence type="ECO:0000256" key="6">
    <source>
        <dbReference type="ARBA" id="ARBA00070228"/>
    </source>
</evidence>
<evidence type="ECO:0000313" key="9">
    <source>
        <dbReference type="Proteomes" id="UP000708298"/>
    </source>
</evidence>
<dbReference type="PANTHER" id="PTHR30024">
    <property type="entry name" value="ALIPHATIC SULFONATES-BINDING PROTEIN-RELATED"/>
    <property type="match status" value="1"/>
</dbReference>
<dbReference type="GO" id="GO:0016020">
    <property type="term" value="C:membrane"/>
    <property type="evidence" value="ECO:0007669"/>
    <property type="project" value="InterPro"/>
</dbReference>
<organism evidence="8 9">
    <name type="scientific">Acidisoma silvae</name>
    <dbReference type="NCBI Taxonomy" id="2802396"/>
    <lineage>
        <taxon>Bacteria</taxon>
        <taxon>Pseudomonadati</taxon>
        <taxon>Pseudomonadota</taxon>
        <taxon>Alphaproteobacteria</taxon>
        <taxon>Acetobacterales</taxon>
        <taxon>Acidocellaceae</taxon>
        <taxon>Acidisoma</taxon>
    </lineage>
</organism>
<keyword evidence="3" id="KW-0813">Transport</keyword>
<dbReference type="AlphaFoldDB" id="A0A963YS09"/>
<dbReference type="SMART" id="SM00062">
    <property type="entry name" value="PBPb"/>
    <property type="match status" value="1"/>
</dbReference>
<dbReference type="GO" id="GO:0042626">
    <property type="term" value="F:ATPase-coupled transmembrane transporter activity"/>
    <property type="evidence" value="ECO:0007669"/>
    <property type="project" value="InterPro"/>
</dbReference>
<proteinExistence type="inferred from homology"/>
<feature type="domain" description="Solute-binding protein family 3/N-terminal" evidence="7">
    <location>
        <begin position="31"/>
        <end position="247"/>
    </location>
</feature>
<gene>
    <name evidence="8" type="ORF">ASILVAE211_09225</name>
</gene>
<dbReference type="RefSeq" id="WP_227321018.1">
    <property type="nucleotide sequence ID" value="NZ_JAESVB010000003.1"/>
</dbReference>